<dbReference type="EMBL" id="SRKZ01000002">
    <property type="protein sequence ID" value="TGD81840.1"/>
    <property type="molecule type" value="Genomic_DNA"/>
</dbReference>
<evidence type="ECO:0000256" key="1">
    <source>
        <dbReference type="PROSITE-ProRule" id="PRU00339"/>
    </source>
</evidence>
<reference evidence="2 3" key="1">
    <citation type="submission" date="2019-04" db="EMBL/GenBank/DDBJ databases">
        <authorList>
            <person name="Feng G."/>
            <person name="Zhang J."/>
            <person name="Zhu H."/>
        </authorList>
    </citation>
    <scope>NUCLEOTIDE SEQUENCE [LARGE SCALE GENOMIC DNA]</scope>
    <source>
        <strain evidence="2 3">JCM 19491</strain>
    </source>
</reference>
<name>A0A4Z0MQZ3_9BACT</name>
<keyword evidence="3" id="KW-1185">Reference proteome</keyword>
<organism evidence="2 3">
    <name type="scientific">Hymenobacter wooponensis</name>
    <dbReference type="NCBI Taxonomy" id="1525360"/>
    <lineage>
        <taxon>Bacteria</taxon>
        <taxon>Pseudomonadati</taxon>
        <taxon>Bacteroidota</taxon>
        <taxon>Cytophagia</taxon>
        <taxon>Cytophagales</taxon>
        <taxon>Hymenobacteraceae</taxon>
        <taxon>Hymenobacter</taxon>
    </lineage>
</organism>
<dbReference type="SUPFAM" id="SSF48452">
    <property type="entry name" value="TPR-like"/>
    <property type="match status" value="1"/>
</dbReference>
<dbReference type="RefSeq" id="WP_135530217.1">
    <property type="nucleotide sequence ID" value="NZ_SRKZ01000002.1"/>
</dbReference>
<dbReference type="OrthoDB" id="9815010at2"/>
<dbReference type="Gene3D" id="1.25.40.10">
    <property type="entry name" value="Tetratricopeptide repeat domain"/>
    <property type="match status" value="1"/>
</dbReference>
<gene>
    <name evidence="2" type="ORF">EU557_09925</name>
</gene>
<dbReference type="Pfam" id="PF13432">
    <property type="entry name" value="TPR_16"/>
    <property type="match status" value="1"/>
</dbReference>
<accession>A0A4Z0MQZ3</accession>
<feature type="repeat" description="TPR" evidence="1">
    <location>
        <begin position="73"/>
        <end position="106"/>
    </location>
</feature>
<dbReference type="InterPro" id="IPR019734">
    <property type="entry name" value="TPR_rpt"/>
</dbReference>
<evidence type="ECO:0000313" key="3">
    <source>
        <dbReference type="Proteomes" id="UP000298284"/>
    </source>
</evidence>
<dbReference type="AlphaFoldDB" id="A0A4Z0MQZ3"/>
<dbReference type="InterPro" id="IPR011990">
    <property type="entry name" value="TPR-like_helical_dom_sf"/>
</dbReference>
<proteinExistence type="predicted"/>
<comment type="caution">
    <text evidence="2">The sequence shown here is derived from an EMBL/GenBank/DDBJ whole genome shotgun (WGS) entry which is preliminary data.</text>
</comment>
<dbReference type="Proteomes" id="UP000298284">
    <property type="component" value="Unassembled WGS sequence"/>
</dbReference>
<dbReference type="PROSITE" id="PS50005">
    <property type="entry name" value="TPR"/>
    <property type="match status" value="1"/>
</dbReference>
<evidence type="ECO:0000313" key="2">
    <source>
        <dbReference type="EMBL" id="TGD81840.1"/>
    </source>
</evidence>
<sequence length="159" mass="18169">MSTLDDLFARLHEATTPAEIEALQDGIWQIWLMTEHPLLDKHLEAGMRAMAAGDYTLAIREFTVLVETSPDYAEGWNKRATAHYLRGEYRASLDDVRETLRLEPRHFGAISGRATMLLHLGDAAGSLRSLQRLERLCPNWPGLQNRLRDLRDQLDETGW</sequence>
<dbReference type="SMART" id="SM00028">
    <property type="entry name" value="TPR"/>
    <property type="match status" value="2"/>
</dbReference>
<keyword evidence="1" id="KW-0802">TPR repeat</keyword>
<protein>
    <submittedName>
        <fullName evidence="2">Tetratricopeptide repeat protein</fullName>
    </submittedName>
</protein>